<organism evidence="1 2">
    <name type="scientific">Ricinus communis</name>
    <name type="common">Castor bean</name>
    <dbReference type="NCBI Taxonomy" id="3988"/>
    <lineage>
        <taxon>Eukaryota</taxon>
        <taxon>Viridiplantae</taxon>
        <taxon>Streptophyta</taxon>
        <taxon>Embryophyta</taxon>
        <taxon>Tracheophyta</taxon>
        <taxon>Spermatophyta</taxon>
        <taxon>Magnoliopsida</taxon>
        <taxon>eudicotyledons</taxon>
        <taxon>Gunneridae</taxon>
        <taxon>Pentapetalae</taxon>
        <taxon>rosids</taxon>
        <taxon>fabids</taxon>
        <taxon>Malpighiales</taxon>
        <taxon>Euphorbiaceae</taxon>
        <taxon>Acalyphoideae</taxon>
        <taxon>Acalypheae</taxon>
        <taxon>Ricinus</taxon>
    </lineage>
</organism>
<dbReference type="InParanoid" id="B9S1Y0"/>
<evidence type="ECO:0000313" key="2">
    <source>
        <dbReference type="Proteomes" id="UP000008311"/>
    </source>
</evidence>
<gene>
    <name evidence="1" type="ORF">RCOM_1323910</name>
</gene>
<sequence length="73" mass="8483">MAFTKWLKVWDSNSRWKGYFQEHLGLHFGWISLSGLEVGVAVTDLSLVQASYGSTNIWQMRAHMIMSIKNCYR</sequence>
<protein>
    <submittedName>
        <fullName evidence="1">Uncharacterized protein</fullName>
    </submittedName>
</protein>
<keyword evidence="2" id="KW-1185">Reference proteome</keyword>
<name>B9S1Y0_RICCO</name>
<reference evidence="2" key="1">
    <citation type="journal article" date="2010" name="Nat. Biotechnol.">
        <title>Draft genome sequence of the oilseed species Ricinus communis.</title>
        <authorList>
            <person name="Chan A.P."/>
            <person name="Crabtree J."/>
            <person name="Zhao Q."/>
            <person name="Lorenzi H."/>
            <person name="Orvis J."/>
            <person name="Puiu D."/>
            <person name="Melake-Berhan A."/>
            <person name="Jones K.M."/>
            <person name="Redman J."/>
            <person name="Chen G."/>
            <person name="Cahoon E.B."/>
            <person name="Gedil M."/>
            <person name="Stanke M."/>
            <person name="Haas B.J."/>
            <person name="Wortman J.R."/>
            <person name="Fraser-Liggett C.M."/>
            <person name="Ravel J."/>
            <person name="Rabinowicz P.D."/>
        </authorList>
    </citation>
    <scope>NUCLEOTIDE SEQUENCE [LARGE SCALE GENOMIC DNA]</scope>
    <source>
        <strain evidence="2">cv. Hale</strain>
    </source>
</reference>
<dbReference type="AlphaFoldDB" id="B9S1Y0"/>
<evidence type="ECO:0000313" key="1">
    <source>
        <dbReference type="EMBL" id="EEF42323.1"/>
    </source>
</evidence>
<dbReference type="EMBL" id="EQ973846">
    <property type="protein sequence ID" value="EEF42323.1"/>
    <property type="molecule type" value="Genomic_DNA"/>
</dbReference>
<dbReference type="Proteomes" id="UP000008311">
    <property type="component" value="Unassembled WGS sequence"/>
</dbReference>
<proteinExistence type="predicted"/>
<accession>B9S1Y0</accession>